<reference evidence="1 2" key="1">
    <citation type="submission" date="2021-11" db="EMBL/GenBank/DDBJ databases">
        <title>Aliifidinibius sp. nov., a new bacterium isolated from saline soil.</title>
        <authorList>
            <person name="Galisteo C."/>
            <person name="De La Haba R."/>
            <person name="Sanchez-Porro C."/>
            <person name="Ventosa A."/>
        </authorList>
    </citation>
    <scope>NUCLEOTIDE SEQUENCE [LARGE SCALE GENOMIC DNA]</scope>
    <source>
        <strain evidence="1 2">KACC 190600</strain>
    </source>
</reference>
<name>A0ABT3PWP0_9BACT</name>
<evidence type="ECO:0008006" key="3">
    <source>
        <dbReference type="Google" id="ProtNLM"/>
    </source>
</evidence>
<proteinExistence type="predicted"/>
<accession>A0ABT3PWP0</accession>
<organism evidence="1 2">
    <name type="scientific">Fodinibius salicampi</name>
    <dbReference type="NCBI Taxonomy" id="1920655"/>
    <lineage>
        <taxon>Bacteria</taxon>
        <taxon>Pseudomonadati</taxon>
        <taxon>Balneolota</taxon>
        <taxon>Balneolia</taxon>
        <taxon>Balneolales</taxon>
        <taxon>Balneolaceae</taxon>
        <taxon>Fodinibius</taxon>
    </lineage>
</organism>
<evidence type="ECO:0000313" key="1">
    <source>
        <dbReference type="EMBL" id="MCW9712262.1"/>
    </source>
</evidence>
<gene>
    <name evidence="1" type="ORF">LQ318_05010</name>
</gene>
<comment type="caution">
    <text evidence="1">The sequence shown here is derived from an EMBL/GenBank/DDBJ whole genome shotgun (WGS) entry which is preliminary data.</text>
</comment>
<dbReference type="Gene3D" id="2.120.10.30">
    <property type="entry name" value="TolB, C-terminal domain"/>
    <property type="match status" value="1"/>
</dbReference>
<protein>
    <recommendedName>
        <fullName evidence="3">6-bladed beta-propeller protein</fullName>
    </recommendedName>
</protein>
<dbReference type="Proteomes" id="UP001207337">
    <property type="component" value="Unassembled WGS sequence"/>
</dbReference>
<evidence type="ECO:0000313" key="2">
    <source>
        <dbReference type="Proteomes" id="UP001207337"/>
    </source>
</evidence>
<sequence length="453" mass="51757">MNYFTARKLMKTLQLVCLEYPKYLLLLIVCVGLSINPLQAQDYWRFSNVQYDGEYFYAVADDHYQVVKLDKDGNVLASFGQKGRGPGEFLTDGLDLALIDTALYVLDNRALHITTLDKTTFLSIERKKLKKSASHIINYSGIPYGFVMDFEETNPFETGVMIEAFRPVDKLEDPGASLFNIRDESPMNPFYDSEAIYASGDFILITREGINRFVLFNGDSLYKRRIPGVEELALGREITKNTNSLERPIAKIFWKEKIMPEYILITSAYLEDHMLYVQVHSYKLGDVLISYNIQTDRFRERGALSNGELLAVDGDTVYTMDGTDIQTTLLSDIGSCRDEMVSFYFGQGVFEEDCTRCQESLLKWYDYARENNIPIQLVLEDDSWFGAKEVNAQTLGNIKAWDLWGAVSYKKGCDDCFETSISARISSDHKTSEFYSLPAPLPSFKEELQCMQE</sequence>
<dbReference type="InterPro" id="IPR011042">
    <property type="entry name" value="6-blade_b-propeller_TolB-like"/>
</dbReference>
<keyword evidence="2" id="KW-1185">Reference proteome</keyword>
<dbReference type="EMBL" id="JAJNDC010000001">
    <property type="protein sequence ID" value="MCW9712262.1"/>
    <property type="molecule type" value="Genomic_DNA"/>
</dbReference>
<dbReference type="RefSeq" id="WP_265788077.1">
    <property type="nucleotide sequence ID" value="NZ_BAABRS010000001.1"/>
</dbReference>